<dbReference type="PANTHER" id="PTHR46111">
    <property type="entry name" value="RIBOSOMAL RNA SMALL SUBUNIT METHYLTRANSFERASE I"/>
    <property type="match status" value="1"/>
</dbReference>
<evidence type="ECO:0000256" key="3">
    <source>
        <dbReference type="ARBA" id="ARBA00022603"/>
    </source>
</evidence>
<reference evidence="8 9" key="1">
    <citation type="submission" date="2023-11" db="EMBL/GenBank/DDBJ databases">
        <title>MicrobeMod: A computational toolkit for identifying prokaryotic methylation and restriction-modification with nanopore sequencing.</title>
        <authorList>
            <person name="Crits-Christoph A."/>
            <person name="Kang S.C."/>
            <person name="Lee H."/>
            <person name="Ostrov N."/>
        </authorList>
    </citation>
    <scope>NUCLEOTIDE SEQUENCE [LARGE SCALE GENOMIC DNA]</scope>
    <source>
        <strain evidence="8 9">ATCC 49870</strain>
    </source>
</reference>
<dbReference type="InterPro" id="IPR000878">
    <property type="entry name" value="4pyrrol_Mease"/>
</dbReference>
<dbReference type="SUPFAM" id="SSF53790">
    <property type="entry name" value="Tetrapyrrole methylase"/>
    <property type="match status" value="1"/>
</dbReference>
<keyword evidence="5 6" id="KW-0949">S-adenosyl-L-methionine</keyword>
<keyword evidence="4 6" id="KW-0808">Transferase</keyword>
<name>A0ABZ0YXQ5_9GAMM</name>
<dbReference type="NCBIfam" id="TIGR00096">
    <property type="entry name" value="16S rRNA (cytidine(1402)-2'-O)-methyltransferase"/>
    <property type="match status" value="1"/>
</dbReference>
<feature type="domain" description="Tetrapyrrole methylase" evidence="7">
    <location>
        <begin position="23"/>
        <end position="223"/>
    </location>
</feature>
<dbReference type="InterPro" id="IPR035996">
    <property type="entry name" value="4pyrrol_Methylase_sf"/>
</dbReference>
<keyword evidence="9" id="KW-1185">Reference proteome</keyword>
<dbReference type="HAMAP" id="MF_01877">
    <property type="entry name" value="16SrRNA_methyltr_I"/>
    <property type="match status" value="1"/>
</dbReference>
<dbReference type="InterPro" id="IPR014777">
    <property type="entry name" value="4pyrrole_Mease_sub1"/>
</dbReference>
<evidence type="ECO:0000256" key="2">
    <source>
        <dbReference type="ARBA" id="ARBA00022552"/>
    </source>
</evidence>
<comment type="similarity">
    <text evidence="6">Belongs to the methyltransferase superfamily. RsmI family.</text>
</comment>
<dbReference type="GO" id="GO:0008168">
    <property type="term" value="F:methyltransferase activity"/>
    <property type="evidence" value="ECO:0007669"/>
    <property type="project" value="UniProtKB-KW"/>
</dbReference>
<accession>A0ABZ0YXQ5</accession>
<comment type="function">
    <text evidence="6">Catalyzes the 2'-O-methylation of the ribose of cytidine 1402 (C1402) in 16S rRNA.</text>
</comment>
<dbReference type="PANTHER" id="PTHR46111:SF1">
    <property type="entry name" value="RIBOSOMAL RNA SMALL SUBUNIT METHYLTRANSFERASE I"/>
    <property type="match status" value="1"/>
</dbReference>
<dbReference type="PROSITE" id="PS01296">
    <property type="entry name" value="RSMI"/>
    <property type="match status" value="1"/>
</dbReference>
<organism evidence="8 9">
    <name type="scientific">Guyparkeria halophila</name>
    <dbReference type="NCBI Taxonomy" id="47960"/>
    <lineage>
        <taxon>Bacteria</taxon>
        <taxon>Pseudomonadati</taxon>
        <taxon>Pseudomonadota</taxon>
        <taxon>Gammaproteobacteria</taxon>
        <taxon>Chromatiales</taxon>
        <taxon>Thioalkalibacteraceae</taxon>
        <taxon>Guyparkeria</taxon>
    </lineage>
</organism>
<proteinExistence type="inferred from homology"/>
<dbReference type="EMBL" id="CP140153">
    <property type="protein sequence ID" value="WQH16948.1"/>
    <property type="molecule type" value="Genomic_DNA"/>
</dbReference>
<dbReference type="CDD" id="cd11648">
    <property type="entry name" value="RsmI"/>
    <property type="match status" value="1"/>
</dbReference>
<keyword evidence="3 6" id="KW-0489">Methyltransferase</keyword>
<evidence type="ECO:0000313" key="9">
    <source>
        <dbReference type="Proteomes" id="UP001327459"/>
    </source>
</evidence>
<dbReference type="PIRSF" id="PIRSF005917">
    <property type="entry name" value="MTase_YraL"/>
    <property type="match status" value="1"/>
</dbReference>
<evidence type="ECO:0000259" key="7">
    <source>
        <dbReference type="Pfam" id="PF00590"/>
    </source>
</evidence>
<dbReference type="Proteomes" id="UP001327459">
    <property type="component" value="Chromosome"/>
</dbReference>
<dbReference type="InterPro" id="IPR008189">
    <property type="entry name" value="rRNA_ssu_MeTfrase_I"/>
</dbReference>
<dbReference type="GO" id="GO:0032259">
    <property type="term" value="P:methylation"/>
    <property type="evidence" value="ECO:0007669"/>
    <property type="project" value="UniProtKB-KW"/>
</dbReference>
<evidence type="ECO:0000256" key="1">
    <source>
        <dbReference type="ARBA" id="ARBA00022490"/>
    </source>
</evidence>
<evidence type="ECO:0000256" key="6">
    <source>
        <dbReference type="HAMAP-Rule" id="MF_01877"/>
    </source>
</evidence>
<comment type="subcellular location">
    <subcellularLocation>
        <location evidence="6">Cytoplasm</location>
    </subcellularLocation>
</comment>
<dbReference type="Pfam" id="PF00590">
    <property type="entry name" value="TP_methylase"/>
    <property type="match status" value="1"/>
</dbReference>
<keyword evidence="1 6" id="KW-0963">Cytoplasm</keyword>
<dbReference type="InterPro" id="IPR018063">
    <property type="entry name" value="SAM_MeTrfase_RsmI_CS"/>
</dbReference>
<dbReference type="Gene3D" id="3.40.1010.10">
    <property type="entry name" value="Cobalt-precorrin-4 Transmethylase, Domain 1"/>
    <property type="match status" value="1"/>
</dbReference>
<keyword evidence="2 6" id="KW-0698">rRNA processing</keyword>
<evidence type="ECO:0000256" key="5">
    <source>
        <dbReference type="ARBA" id="ARBA00022691"/>
    </source>
</evidence>
<gene>
    <name evidence="6 8" type="primary">rsmI</name>
    <name evidence="8" type="ORF">SR882_03315</name>
</gene>
<evidence type="ECO:0000313" key="8">
    <source>
        <dbReference type="EMBL" id="WQH16948.1"/>
    </source>
</evidence>
<evidence type="ECO:0000256" key="4">
    <source>
        <dbReference type="ARBA" id="ARBA00022679"/>
    </source>
</evidence>
<dbReference type="RefSeq" id="WP_322521933.1">
    <property type="nucleotide sequence ID" value="NZ_CP140153.1"/>
</dbReference>
<comment type="catalytic activity">
    <reaction evidence="6">
        <text>cytidine(1402) in 16S rRNA + S-adenosyl-L-methionine = 2'-O-methylcytidine(1402) in 16S rRNA + S-adenosyl-L-homocysteine + H(+)</text>
        <dbReference type="Rhea" id="RHEA:42924"/>
        <dbReference type="Rhea" id="RHEA-COMP:10285"/>
        <dbReference type="Rhea" id="RHEA-COMP:10286"/>
        <dbReference type="ChEBI" id="CHEBI:15378"/>
        <dbReference type="ChEBI" id="CHEBI:57856"/>
        <dbReference type="ChEBI" id="CHEBI:59789"/>
        <dbReference type="ChEBI" id="CHEBI:74495"/>
        <dbReference type="ChEBI" id="CHEBI:82748"/>
        <dbReference type="EC" id="2.1.1.198"/>
    </reaction>
</comment>
<protein>
    <recommendedName>
        <fullName evidence="6">Ribosomal RNA small subunit methyltransferase I</fullName>
        <ecNumber evidence="6">2.1.1.198</ecNumber>
    </recommendedName>
    <alternativeName>
        <fullName evidence="6">16S rRNA 2'-O-ribose C1402 methyltransferase</fullName>
    </alternativeName>
    <alternativeName>
        <fullName evidence="6">rRNA (cytidine-2'-O-)-methyltransferase RsmI</fullName>
    </alternativeName>
</protein>
<dbReference type="Gene3D" id="3.30.950.10">
    <property type="entry name" value="Methyltransferase, Cobalt-precorrin-4 Transmethylase, Domain 2"/>
    <property type="match status" value="1"/>
</dbReference>
<sequence>MSSPNAGSRPASETGGRWVEPGHLYVVATPIGNLADISERAVSVLKGVDFIACEDTRHARVLLDHLGVRKELVALHEHNERGASEAIRRRLGEGQAAALISDAGTPAISDPGEVLVAVLAEAGVPVVPVPGASAVIAALSAAGLPARPFWFEGFLPAQDKARRDRLDRLAGVEATLVFYEAPHRIVKSVAAAADRLGGARSAVLAREVTKRFEQFAHGSLDDLVERLAAGEIPARGEFVLMVAPAEERADAPAAEAEALISALIEEGVAPKTIARVVSRTTSLARNAVYAEVLARRKES</sequence>
<dbReference type="EC" id="2.1.1.198" evidence="6"/>
<dbReference type="InterPro" id="IPR014776">
    <property type="entry name" value="4pyrrole_Mease_sub2"/>
</dbReference>